<evidence type="ECO:0000256" key="3">
    <source>
        <dbReference type="ARBA" id="ARBA00037882"/>
    </source>
</evidence>
<feature type="domain" description="Sulfatase-modifying factor enzyme-like" evidence="4">
    <location>
        <begin position="324"/>
        <end position="417"/>
    </location>
</feature>
<dbReference type="InterPro" id="IPR005532">
    <property type="entry name" value="SUMF_dom"/>
</dbReference>
<protein>
    <submittedName>
        <fullName evidence="6">Ergothioneine biosynthesis protein EgtB</fullName>
    </submittedName>
</protein>
<keyword evidence="1" id="KW-0560">Oxidoreductase</keyword>
<dbReference type="PANTHER" id="PTHR23150:SF36">
    <property type="entry name" value="HERCYNINE OXYGENASE"/>
    <property type="match status" value="1"/>
</dbReference>
<sequence>MDQKYTLLLQRYKQIRGFSKQIVSPLEVEDFVIQSIPDVSPPKWHLAHTTWFFETFILIPYADHYDRFNDKYDYLFNSYYETHGKPYPRHARGLLARPSVNEIIKYREYVDGHISDLLEDGSEELCKQIEPILEIGLHHEQQHQELLITDIKYNFFINPLRPAYHDQKNVSYHPVPRFDWIHFEEGIVETGHSAKGFSFDNERPVHKSWVDDFAIANRPVTNGEFIHFINEGGYEKPEFWLSEGWSIVKEEQWKSPLYWEKNEGDWYTFTLTGMQKVNENEPVTHISFYEADAYARWAGFRLPTETEWEHAMKDASLQGNMADRSLFHPNDQYENSDSNFYKTYGDVWEWTSSPYVPYPRSKPLEGTLGEYNAKFMCNQMVLRGGSCATHSTHMRLTYRNFFHPGKRWQFSGLRLAKDL</sequence>
<comment type="caution">
    <text evidence="6">The sequence shown here is derived from an EMBL/GenBank/DDBJ whole genome shotgun (WGS) entry which is preliminary data.</text>
</comment>
<evidence type="ECO:0000259" key="5">
    <source>
        <dbReference type="Pfam" id="PF12867"/>
    </source>
</evidence>
<dbReference type="InterPro" id="IPR016187">
    <property type="entry name" value="CTDL_fold"/>
</dbReference>
<evidence type="ECO:0000313" key="6">
    <source>
        <dbReference type="EMBL" id="MCF6137350.1"/>
    </source>
</evidence>
<keyword evidence="2" id="KW-0408">Iron</keyword>
<gene>
    <name evidence="6" type="primary">egtB</name>
    <name evidence="6" type="ORF">L2716_06370</name>
</gene>
<dbReference type="InterPro" id="IPR017806">
    <property type="entry name" value="EgtB"/>
</dbReference>
<keyword evidence="7" id="KW-1185">Reference proteome</keyword>
<dbReference type="NCBIfam" id="TIGR03440">
    <property type="entry name" value="egtB_TIGR03440"/>
    <property type="match status" value="1"/>
</dbReference>
<reference evidence="6 7" key="1">
    <citation type="submission" date="2022-01" db="EMBL/GenBank/DDBJ databases">
        <title>Alkalihalobacillus sp. EGI L200015, a novel bacterium isolated from a salt lake sediment.</title>
        <authorList>
            <person name="Gao L."/>
            <person name="Fang B.-Z."/>
            <person name="Li W.-J."/>
        </authorList>
    </citation>
    <scope>NUCLEOTIDE SEQUENCE [LARGE SCALE GENOMIC DNA]</scope>
    <source>
        <strain evidence="6 7">KCTC 12718</strain>
    </source>
</reference>
<dbReference type="InterPro" id="IPR042095">
    <property type="entry name" value="SUMF_sf"/>
</dbReference>
<dbReference type="Gene3D" id="3.90.1580.10">
    <property type="entry name" value="paralog of FGE (formylglycine-generating enzyme)"/>
    <property type="match status" value="1"/>
</dbReference>
<dbReference type="Pfam" id="PF03781">
    <property type="entry name" value="FGE-sulfatase"/>
    <property type="match status" value="2"/>
</dbReference>
<dbReference type="Proteomes" id="UP001649381">
    <property type="component" value="Unassembled WGS sequence"/>
</dbReference>
<feature type="domain" description="DinB-like" evidence="5">
    <location>
        <begin position="21"/>
        <end position="145"/>
    </location>
</feature>
<dbReference type="PANTHER" id="PTHR23150">
    <property type="entry name" value="SULFATASE MODIFYING FACTOR 1, 2"/>
    <property type="match status" value="1"/>
</dbReference>
<organism evidence="6 7">
    <name type="scientific">Pseudalkalibacillus berkeleyi</name>
    <dbReference type="NCBI Taxonomy" id="1069813"/>
    <lineage>
        <taxon>Bacteria</taxon>
        <taxon>Bacillati</taxon>
        <taxon>Bacillota</taxon>
        <taxon>Bacilli</taxon>
        <taxon>Bacillales</taxon>
        <taxon>Fictibacillaceae</taxon>
        <taxon>Pseudalkalibacillus</taxon>
    </lineage>
</organism>
<proteinExistence type="predicted"/>
<evidence type="ECO:0000256" key="1">
    <source>
        <dbReference type="ARBA" id="ARBA00023002"/>
    </source>
</evidence>
<comment type="pathway">
    <text evidence="3">Amino-acid biosynthesis; ergothioneine biosynthesis.</text>
</comment>
<name>A0ABS9H122_9BACL</name>
<dbReference type="InterPro" id="IPR051043">
    <property type="entry name" value="Sulfatase_Mod_Factor_Kinase"/>
</dbReference>
<dbReference type="SUPFAM" id="SSF56436">
    <property type="entry name" value="C-type lectin-like"/>
    <property type="match status" value="1"/>
</dbReference>
<dbReference type="InterPro" id="IPR024775">
    <property type="entry name" value="DinB-like"/>
</dbReference>
<dbReference type="EMBL" id="JAKIJS010000001">
    <property type="protein sequence ID" value="MCF6137350.1"/>
    <property type="molecule type" value="Genomic_DNA"/>
</dbReference>
<evidence type="ECO:0000259" key="4">
    <source>
        <dbReference type="Pfam" id="PF03781"/>
    </source>
</evidence>
<evidence type="ECO:0000313" key="7">
    <source>
        <dbReference type="Proteomes" id="UP001649381"/>
    </source>
</evidence>
<accession>A0ABS9H122</accession>
<evidence type="ECO:0000256" key="2">
    <source>
        <dbReference type="ARBA" id="ARBA00023004"/>
    </source>
</evidence>
<dbReference type="RefSeq" id="WP_236337817.1">
    <property type="nucleotide sequence ID" value="NZ_JAKIJS010000001.1"/>
</dbReference>
<feature type="domain" description="Sulfatase-modifying factor enzyme-like" evidence="4">
    <location>
        <begin position="179"/>
        <end position="314"/>
    </location>
</feature>
<dbReference type="Pfam" id="PF12867">
    <property type="entry name" value="DinB_2"/>
    <property type="match status" value="1"/>
</dbReference>